<dbReference type="FunFam" id="2.60.34.10:FF:000012">
    <property type="entry name" value="Heat shock 70 kDa protein"/>
    <property type="match status" value="1"/>
</dbReference>
<dbReference type="GO" id="GO:0140662">
    <property type="term" value="F:ATP-dependent protein folding chaperone"/>
    <property type="evidence" value="ECO:0007669"/>
    <property type="project" value="InterPro"/>
</dbReference>
<feature type="compositionally biased region" description="Acidic residues" evidence="5">
    <location>
        <begin position="673"/>
        <end position="693"/>
    </location>
</feature>
<evidence type="ECO:0000313" key="7">
    <source>
        <dbReference type="EMBL" id="KAL0482346.1"/>
    </source>
</evidence>
<dbReference type="InterPro" id="IPR029048">
    <property type="entry name" value="HSP70_C_sf"/>
</dbReference>
<feature type="chain" id="PRO_5044014004" evidence="6">
    <location>
        <begin position="20"/>
        <end position="693"/>
    </location>
</feature>
<dbReference type="Pfam" id="PF00012">
    <property type="entry name" value="HSP70"/>
    <property type="match status" value="1"/>
</dbReference>
<keyword evidence="2 4" id="KW-0547">Nucleotide-binding</keyword>
<evidence type="ECO:0000256" key="4">
    <source>
        <dbReference type="RuleBase" id="RU003322"/>
    </source>
</evidence>
<dbReference type="Gene3D" id="3.30.420.40">
    <property type="match status" value="2"/>
</dbReference>
<dbReference type="InterPro" id="IPR043129">
    <property type="entry name" value="ATPase_NBD"/>
</dbReference>
<dbReference type="Proteomes" id="UP001431209">
    <property type="component" value="Unassembled WGS sequence"/>
</dbReference>
<keyword evidence="3 4" id="KW-0067">ATP-binding</keyword>
<gene>
    <name evidence="7" type="ORF">AKO1_012949</name>
</gene>
<comment type="caution">
    <text evidence="7">The sequence shown here is derived from an EMBL/GenBank/DDBJ whole genome shotgun (WGS) entry which is preliminary data.</text>
</comment>
<comment type="similarity">
    <text evidence="1 4">Belongs to the heat shock protein 70 family.</text>
</comment>
<dbReference type="EMBL" id="JAOPGA020000840">
    <property type="protein sequence ID" value="KAL0482346.1"/>
    <property type="molecule type" value="Genomic_DNA"/>
</dbReference>
<dbReference type="Gene3D" id="2.60.34.10">
    <property type="entry name" value="Substrate Binding Domain Of DNAk, Chain A, domain 1"/>
    <property type="match status" value="1"/>
</dbReference>
<evidence type="ECO:0000256" key="2">
    <source>
        <dbReference type="ARBA" id="ARBA00022741"/>
    </source>
</evidence>
<proteinExistence type="inferred from homology"/>
<dbReference type="FunFam" id="3.90.640.10:FF:000134">
    <property type="entry name" value="Heat shock cognate 71 kDa protein"/>
    <property type="match status" value="1"/>
</dbReference>
<dbReference type="FunFam" id="3.30.30.30:FF:000005">
    <property type="entry name" value="Heat shock protein ssb1"/>
    <property type="match status" value="1"/>
</dbReference>
<accession>A0AAW2Z0I6</accession>
<evidence type="ECO:0000256" key="6">
    <source>
        <dbReference type="SAM" id="SignalP"/>
    </source>
</evidence>
<dbReference type="PANTHER" id="PTHR19375">
    <property type="entry name" value="HEAT SHOCK PROTEIN 70KDA"/>
    <property type="match status" value="1"/>
</dbReference>
<dbReference type="InterPro" id="IPR018181">
    <property type="entry name" value="Heat_shock_70_CS"/>
</dbReference>
<dbReference type="InterPro" id="IPR013126">
    <property type="entry name" value="Hsp_70_fam"/>
</dbReference>
<dbReference type="NCBIfam" id="NF001413">
    <property type="entry name" value="PRK00290.1"/>
    <property type="match status" value="1"/>
</dbReference>
<evidence type="ECO:0000313" key="8">
    <source>
        <dbReference type="Proteomes" id="UP001431209"/>
    </source>
</evidence>
<keyword evidence="6" id="KW-0732">Signal</keyword>
<sequence>MKAAIVLTLLLALIASTLSYDGVGSKAKEVILTKTNSTYDTPVIGIDLGTTYSVVAIYDKDAGVVIIPNEQGNRITPSVVSFTESGERLIGEAAKNNAQFNPKNTLYDVKRLIGRRYNEVLKRDAKLLTYDLTNKDGRVYVKVNTGVNGEDEQVLSPEEVSAMVLTRMKQIAEKHLGTEVRHAVITVPAYFNDQQRTATEDAGKIAGLNVLRIVNEPTAASMAYGLFKKDKEENVLVFDLGGGTFDVSLLTIDRGVFEVIATSGDTHLGGEDFDLRFVEDVAKNFLKKNKDIKKNFETDLRAFQRLKLACEQAKRTLSYQEETVIELDSLLEGVDMSEKVTRAQFERLNNDLFKKTLIPVDRVLKDSGLSKNDIDEVVLVGGSTRIPKVRELLKKHFDGKELKTDVNPDEAIAYGAAVQAGVLCGLVPDVVLIDVTPLSLGIETVGGVMATIIPRNTPVPTEKSDVFTTTEDYQTRLSIPIYEGERRITKYNRKLGELDLTGIPPAPRGVPQIKVTFKLDQNGILKVIAEDQATKNKQEVEIKKGTLSAEEIEQMQQDAKKNSEEDALFLEKSQAKQKLEQYIESVKSGLSNKNVANRLKSKDKTTVINALKSSLQWMKKSVDRVTVGKQQFEDQLKKLRRTINPIMNSVHGGFGGDELDLDDADPSEAYKIDDDDVPTSTDDDDKPFDSDEL</sequence>
<reference evidence="7 8" key="1">
    <citation type="submission" date="2024-03" db="EMBL/GenBank/DDBJ databases">
        <title>The Acrasis kona genome and developmental transcriptomes reveal deep origins of eukaryotic multicellular pathways.</title>
        <authorList>
            <person name="Sheikh S."/>
            <person name="Fu C.-J."/>
            <person name="Brown M.W."/>
            <person name="Baldauf S.L."/>
        </authorList>
    </citation>
    <scope>NUCLEOTIDE SEQUENCE [LARGE SCALE GENOMIC DNA]</scope>
    <source>
        <strain evidence="7 8">ATCC MYA-3509</strain>
    </source>
</reference>
<dbReference type="PRINTS" id="PR00301">
    <property type="entry name" value="HEATSHOCK70"/>
</dbReference>
<evidence type="ECO:0000256" key="3">
    <source>
        <dbReference type="ARBA" id="ARBA00022840"/>
    </source>
</evidence>
<organism evidence="7 8">
    <name type="scientific">Acrasis kona</name>
    <dbReference type="NCBI Taxonomy" id="1008807"/>
    <lineage>
        <taxon>Eukaryota</taxon>
        <taxon>Discoba</taxon>
        <taxon>Heterolobosea</taxon>
        <taxon>Tetramitia</taxon>
        <taxon>Eutetramitia</taxon>
        <taxon>Acrasidae</taxon>
        <taxon>Acrasis</taxon>
    </lineage>
</organism>
<evidence type="ECO:0000256" key="5">
    <source>
        <dbReference type="SAM" id="MobiDB-lite"/>
    </source>
</evidence>
<protein>
    <submittedName>
        <fullName evidence="7">Endoplasmic reticulum chaperone BiP</fullName>
    </submittedName>
</protein>
<dbReference type="PROSITE" id="PS00297">
    <property type="entry name" value="HSP70_1"/>
    <property type="match status" value="1"/>
</dbReference>
<keyword evidence="8" id="KW-1185">Reference proteome</keyword>
<dbReference type="SUPFAM" id="SSF100934">
    <property type="entry name" value="Heat shock protein 70kD (HSP70), C-terminal subdomain"/>
    <property type="match status" value="1"/>
</dbReference>
<dbReference type="SUPFAM" id="SSF100920">
    <property type="entry name" value="Heat shock protein 70kD (HSP70), peptide-binding domain"/>
    <property type="match status" value="1"/>
</dbReference>
<name>A0AAW2Z0I6_9EUKA</name>
<dbReference type="AlphaFoldDB" id="A0AAW2Z0I6"/>
<dbReference type="PROSITE" id="PS01036">
    <property type="entry name" value="HSP70_3"/>
    <property type="match status" value="1"/>
</dbReference>
<dbReference type="FunFam" id="3.30.420.40:FF:000004">
    <property type="entry name" value="Molecular chaperone DnaK"/>
    <property type="match status" value="1"/>
</dbReference>
<dbReference type="Gene3D" id="3.90.640.10">
    <property type="entry name" value="Actin, Chain A, domain 4"/>
    <property type="match status" value="1"/>
</dbReference>
<feature type="signal peptide" evidence="6">
    <location>
        <begin position="1"/>
        <end position="19"/>
    </location>
</feature>
<evidence type="ECO:0000256" key="1">
    <source>
        <dbReference type="ARBA" id="ARBA00007381"/>
    </source>
</evidence>
<dbReference type="PROSITE" id="PS00329">
    <property type="entry name" value="HSP70_2"/>
    <property type="match status" value="1"/>
</dbReference>
<dbReference type="InterPro" id="IPR029047">
    <property type="entry name" value="HSP70_peptide-bd_sf"/>
</dbReference>
<feature type="compositionally biased region" description="Acidic residues" evidence="5">
    <location>
        <begin position="657"/>
        <end position="666"/>
    </location>
</feature>
<feature type="region of interest" description="Disordered" evidence="5">
    <location>
        <begin position="649"/>
        <end position="693"/>
    </location>
</feature>
<dbReference type="Gene3D" id="1.20.1270.10">
    <property type="match status" value="1"/>
</dbReference>
<dbReference type="SUPFAM" id="SSF53067">
    <property type="entry name" value="Actin-like ATPase domain"/>
    <property type="match status" value="2"/>
</dbReference>
<dbReference type="GO" id="GO:0005524">
    <property type="term" value="F:ATP binding"/>
    <property type="evidence" value="ECO:0007669"/>
    <property type="project" value="UniProtKB-KW"/>
</dbReference>